<accession>A0ABR7NBB6</accession>
<feature type="coiled-coil region" evidence="1">
    <location>
        <begin position="43"/>
        <end position="113"/>
    </location>
</feature>
<gene>
    <name evidence="3" type="ORF">H8716_11440</name>
</gene>
<keyword evidence="1" id="KW-0175">Coiled coil</keyword>
<comment type="caution">
    <text evidence="3">The sequence shown here is derived from an EMBL/GenBank/DDBJ whole genome shotgun (WGS) entry which is preliminary data.</text>
</comment>
<name>A0ABR7NBB6_9FIRM</name>
<dbReference type="InterPro" id="IPR009785">
    <property type="entry name" value="Prophage_Lj928_Orf309"/>
</dbReference>
<dbReference type="RefSeq" id="WP_249308980.1">
    <property type="nucleotide sequence ID" value="NZ_JACRSZ010000011.1"/>
</dbReference>
<sequence length="311" mass="35793">MNELQVNVTQKPGAVQWNFEELVNALQAQMQQYEAMVYTEDTVKDAKADVAALRKLRSEVESRRKEIRNKCLEPYGVIEEQAKILTGMIDKPIAKISEQVEEYTEKRKQEKKEEILAFMRDTFADLPDNVSAKLRFKVYDPKWENVTATKKAYKDAITSAYQATKSDLAILEGVDPDYKEAAMQAYIKDLSLQDAMAKAQELQKQKEIVLENERRRKAEQERLEQERIAREKAQAEVAARQKEEQEAQAQAVPAFPPKQESAKAPEMPFGEPSVGAFEAEKEIAVRVMVPESRMEEFEQAMQDLFMRYEVI</sequence>
<evidence type="ECO:0000313" key="4">
    <source>
        <dbReference type="Proteomes" id="UP000657421"/>
    </source>
</evidence>
<proteinExistence type="predicted"/>
<evidence type="ECO:0000256" key="2">
    <source>
        <dbReference type="SAM" id="MobiDB-lite"/>
    </source>
</evidence>
<reference evidence="3 4" key="1">
    <citation type="submission" date="2020-08" db="EMBL/GenBank/DDBJ databases">
        <title>Genome public.</title>
        <authorList>
            <person name="Liu C."/>
            <person name="Sun Q."/>
        </authorList>
    </citation>
    <scope>NUCLEOTIDE SEQUENCE [LARGE SCALE GENOMIC DNA]</scope>
    <source>
        <strain evidence="3 4">NSJ-46</strain>
    </source>
</reference>
<feature type="compositionally biased region" description="Basic and acidic residues" evidence="2">
    <location>
        <begin position="236"/>
        <end position="245"/>
    </location>
</feature>
<evidence type="ECO:0000313" key="3">
    <source>
        <dbReference type="EMBL" id="MBC8573690.1"/>
    </source>
</evidence>
<keyword evidence="4" id="KW-1185">Reference proteome</keyword>
<dbReference type="Pfam" id="PF07083">
    <property type="entry name" value="DUF1351"/>
    <property type="match status" value="1"/>
</dbReference>
<organism evidence="3 4">
    <name type="scientific">Jingyaoa shaoxingensis</name>
    <dbReference type="NCBI Taxonomy" id="2763671"/>
    <lineage>
        <taxon>Bacteria</taxon>
        <taxon>Bacillati</taxon>
        <taxon>Bacillota</taxon>
        <taxon>Clostridia</taxon>
        <taxon>Lachnospirales</taxon>
        <taxon>Lachnospiraceae</taxon>
        <taxon>Jingyaoa</taxon>
    </lineage>
</organism>
<evidence type="ECO:0000256" key="1">
    <source>
        <dbReference type="SAM" id="Coils"/>
    </source>
</evidence>
<feature type="region of interest" description="Disordered" evidence="2">
    <location>
        <begin position="236"/>
        <end position="274"/>
    </location>
</feature>
<dbReference type="Proteomes" id="UP000657421">
    <property type="component" value="Unassembled WGS sequence"/>
</dbReference>
<protein>
    <submittedName>
        <fullName evidence="3">DUF1351 domain-containing protein</fullName>
    </submittedName>
</protein>
<dbReference type="EMBL" id="JACRSZ010000011">
    <property type="protein sequence ID" value="MBC8573690.1"/>
    <property type="molecule type" value="Genomic_DNA"/>
</dbReference>